<gene>
    <name evidence="2" type="ORF">FB567DRAFT_518651</name>
</gene>
<reference evidence="2" key="1">
    <citation type="journal article" date="2021" name="Nat. Commun.">
        <title>Genetic determinants of endophytism in the Arabidopsis root mycobiome.</title>
        <authorList>
            <person name="Mesny F."/>
            <person name="Miyauchi S."/>
            <person name="Thiergart T."/>
            <person name="Pickel B."/>
            <person name="Atanasova L."/>
            <person name="Karlsson M."/>
            <person name="Huettel B."/>
            <person name="Barry K.W."/>
            <person name="Haridas S."/>
            <person name="Chen C."/>
            <person name="Bauer D."/>
            <person name="Andreopoulos W."/>
            <person name="Pangilinan J."/>
            <person name="LaButti K."/>
            <person name="Riley R."/>
            <person name="Lipzen A."/>
            <person name="Clum A."/>
            <person name="Drula E."/>
            <person name="Henrissat B."/>
            <person name="Kohler A."/>
            <person name="Grigoriev I.V."/>
            <person name="Martin F.M."/>
            <person name="Hacquard S."/>
        </authorList>
    </citation>
    <scope>NUCLEOTIDE SEQUENCE</scope>
    <source>
        <strain evidence="2">MPI-SDFR-AT-0120</strain>
    </source>
</reference>
<dbReference type="OrthoDB" id="5366531at2759"/>
<feature type="compositionally biased region" description="Basic and acidic residues" evidence="1">
    <location>
        <begin position="60"/>
        <end position="72"/>
    </location>
</feature>
<name>A0A8K0RFD0_9PLEO</name>
<evidence type="ECO:0008006" key="4">
    <source>
        <dbReference type="Google" id="ProtNLM"/>
    </source>
</evidence>
<accession>A0A8K0RFD0</accession>
<dbReference type="AlphaFoldDB" id="A0A8K0RFD0"/>
<organism evidence="2 3">
    <name type="scientific">Paraphoma chrysanthemicola</name>
    <dbReference type="NCBI Taxonomy" id="798071"/>
    <lineage>
        <taxon>Eukaryota</taxon>
        <taxon>Fungi</taxon>
        <taxon>Dikarya</taxon>
        <taxon>Ascomycota</taxon>
        <taxon>Pezizomycotina</taxon>
        <taxon>Dothideomycetes</taxon>
        <taxon>Pleosporomycetidae</taxon>
        <taxon>Pleosporales</taxon>
        <taxon>Pleosporineae</taxon>
        <taxon>Phaeosphaeriaceae</taxon>
        <taxon>Paraphoma</taxon>
    </lineage>
</organism>
<dbReference type="Proteomes" id="UP000813461">
    <property type="component" value="Unassembled WGS sequence"/>
</dbReference>
<evidence type="ECO:0000313" key="3">
    <source>
        <dbReference type="Proteomes" id="UP000813461"/>
    </source>
</evidence>
<evidence type="ECO:0000256" key="1">
    <source>
        <dbReference type="SAM" id="MobiDB-lite"/>
    </source>
</evidence>
<dbReference type="EMBL" id="JAGMVJ010000004">
    <property type="protein sequence ID" value="KAH7091440.1"/>
    <property type="molecule type" value="Genomic_DNA"/>
</dbReference>
<feature type="region of interest" description="Disordered" evidence="1">
    <location>
        <begin position="60"/>
        <end position="88"/>
    </location>
</feature>
<comment type="caution">
    <text evidence="2">The sequence shown here is derived from an EMBL/GenBank/DDBJ whole genome shotgun (WGS) entry which is preliminary data.</text>
</comment>
<sequence length="867" mass="100345">MPPALDRLLARPSALRLLRVLANAPILPAACSTTTICCHKASPRRNYAIQNSRPKQKWMRWRESADLSSRERPSRRHQREVEETSNALLDSLEGGSEADAIARWAQSLALRERHHGARGVRAIWDLRRHSRFYLPAHRSDDAEYLWATFVRHADLVPQVIDHAAELLKETGDTYAGLYMLVMRYWLPRDVNKALEYHDLMLAKLSLKKLPLKRLAKYGWRVFKPAAYEALFEIYRLSNERNLYDDVVPPLIKKGHISLARRWHNLCLYRDDMPSESVANDPVVHILLAESSNASNPDATGDKPIREHRKYDQELLRRLMGPDIAPVRFEDSFCARMFATRTFPPESVIKGLALVGVNEIGPQAVLAMALGTKPLEDLPMMFEELRAAGIALHGCVFSLAVEKFAREHKWTLLRSILNSDQHPDVFGDADVQWKLLDYYMDQNDDIQIQRTLAILTLFHKESAQESWNLLLQAHIRRTGPQHVTEVLQDMRSQGVMVTIESVNAIKGLLRPRQQGHKPTTMRDGYDDLRFVTRIFTIILEFGMGPVSPVIWREVIRRFGMTVRFRELRRLLLWLLCWYAPRGSRNPQFSALPISPFREPAFAKLRTAYHEGSHYFRFSDKITQHETKLHPIRLLFPPSVQQGLIAWGFRAGLLPNATYEQSLFGPTLQKKHYRQRLLQRKIMQRQRWSIGLRTLVLLRDLGVYIHRHTVIKALQMQFVVLFGHGRSNIRQNRTMERANTIPYATYVREVNEIWGSKLFTEPQRFNHSMFEKHLWHPRMRRQINRKKFISIHDILQPGWQNWDRGSEGRDGRSPNEDAPLIVLKHAFAAQEQSSQPGVEWMHEASLDTTGAEWSSDGLMAEKKGVVASK</sequence>
<protein>
    <recommendedName>
        <fullName evidence="4">Pentatricopeptide repeat domain-containing protein</fullName>
    </recommendedName>
</protein>
<proteinExistence type="predicted"/>
<keyword evidence="3" id="KW-1185">Reference proteome</keyword>
<evidence type="ECO:0000313" key="2">
    <source>
        <dbReference type="EMBL" id="KAH7091440.1"/>
    </source>
</evidence>